<keyword evidence="4" id="KW-1185">Reference proteome</keyword>
<evidence type="ECO:0000313" key="4">
    <source>
        <dbReference type="Proteomes" id="UP001152797"/>
    </source>
</evidence>
<name>A0A9P1CI55_9DINO</name>
<organism evidence="2">
    <name type="scientific">Cladocopium goreaui</name>
    <dbReference type="NCBI Taxonomy" id="2562237"/>
    <lineage>
        <taxon>Eukaryota</taxon>
        <taxon>Sar</taxon>
        <taxon>Alveolata</taxon>
        <taxon>Dinophyceae</taxon>
        <taxon>Suessiales</taxon>
        <taxon>Symbiodiniaceae</taxon>
        <taxon>Cladocopium</taxon>
    </lineage>
</organism>
<comment type="caution">
    <text evidence="2">The sequence shown here is derived from an EMBL/GenBank/DDBJ whole genome shotgun (WGS) entry which is preliminary data.</text>
</comment>
<evidence type="ECO:0000256" key="1">
    <source>
        <dbReference type="SAM" id="MobiDB-lite"/>
    </source>
</evidence>
<dbReference type="EMBL" id="CAMXCT010001591">
    <property type="protein sequence ID" value="CAI3991423.1"/>
    <property type="molecule type" value="Genomic_DNA"/>
</dbReference>
<dbReference type="AlphaFoldDB" id="A0A9P1CI55"/>
<reference evidence="3 4" key="2">
    <citation type="submission" date="2024-05" db="EMBL/GenBank/DDBJ databases">
        <authorList>
            <person name="Chen Y."/>
            <person name="Shah S."/>
            <person name="Dougan E. K."/>
            <person name="Thang M."/>
            <person name="Chan C."/>
        </authorList>
    </citation>
    <scope>NUCLEOTIDE SEQUENCE [LARGE SCALE GENOMIC DNA]</scope>
</reference>
<dbReference type="EMBL" id="CAMXCT030001591">
    <property type="protein sequence ID" value="CAL4778735.1"/>
    <property type="molecule type" value="Genomic_DNA"/>
</dbReference>
<feature type="region of interest" description="Disordered" evidence="1">
    <location>
        <begin position="80"/>
        <end position="120"/>
    </location>
</feature>
<evidence type="ECO:0000313" key="2">
    <source>
        <dbReference type="EMBL" id="CAI3991423.1"/>
    </source>
</evidence>
<accession>A0A9P1CI55</accession>
<dbReference type="Proteomes" id="UP001152797">
    <property type="component" value="Unassembled WGS sequence"/>
</dbReference>
<sequence>MWAETLPKEAPGGREGQAYHSNASGTACSRGAKTHRPSHNAVTRGLVVVQRDGHLAQVKVTPPTHSQQDPEHLVICEEPEEPDELDEEEEEEEEEVEEAGEAQAEEVQETRGRMPSEAELPASQVSLVPQAPLPSPARAGLGQNLLTLSSFNLKPSNVEASDAGLVDADGEGLECRIYAAPVPLPNLMDSVLLLEAKVPLRTSGKNIFRTFPPDIWLDITGNNTALGTRCLFASRRHENSVLGTVEKFLQIPSAAKEEQLPIIAPQSVITQMGDKEQQAWILQIHPGDELLRVIVRPGALLHRMLRRGAVLPAARFVWRLRDTNDVQEEVKTTASVGDFSILSNLEDPATEQPPNFTSHPLRPEQLRSLGWMLGQVRNHS</sequence>
<protein>
    <submittedName>
        <fullName evidence="3">E3 ubiquitin-protein ligase SHPRH</fullName>
    </submittedName>
</protein>
<reference evidence="2" key="1">
    <citation type="submission" date="2022-10" db="EMBL/GenBank/DDBJ databases">
        <authorList>
            <person name="Chen Y."/>
            <person name="Dougan E. K."/>
            <person name="Chan C."/>
            <person name="Rhodes N."/>
            <person name="Thang M."/>
        </authorList>
    </citation>
    <scope>NUCLEOTIDE SEQUENCE</scope>
</reference>
<gene>
    <name evidence="2" type="ORF">C1SCF055_LOCUS18335</name>
</gene>
<dbReference type="EMBL" id="CAMXCT020001591">
    <property type="protein sequence ID" value="CAL1144798.1"/>
    <property type="molecule type" value="Genomic_DNA"/>
</dbReference>
<feature type="region of interest" description="Disordered" evidence="1">
    <location>
        <begin position="1"/>
        <end position="41"/>
    </location>
</feature>
<evidence type="ECO:0000313" key="3">
    <source>
        <dbReference type="EMBL" id="CAL4778735.1"/>
    </source>
</evidence>
<feature type="compositionally biased region" description="Acidic residues" evidence="1">
    <location>
        <begin position="80"/>
        <end position="107"/>
    </location>
</feature>
<proteinExistence type="predicted"/>